<keyword evidence="2" id="KW-0472">Membrane</keyword>
<keyword evidence="2" id="KW-0812">Transmembrane</keyword>
<feature type="transmembrane region" description="Helical" evidence="2">
    <location>
        <begin position="81"/>
        <end position="102"/>
    </location>
</feature>
<evidence type="ECO:0000313" key="4">
    <source>
        <dbReference type="Proteomes" id="UP000274909"/>
    </source>
</evidence>
<evidence type="ECO:0000256" key="2">
    <source>
        <dbReference type="SAM" id="Phobius"/>
    </source>
</evidence>
<evidence type="ECO:0000313" key="3">
    <source>
        <dbReference type="EMBL" id="RUQ98251.1"/>
    </source>
</evidence>
<feature type="transmembrane region" description="Helical" evidence="2">
    <location>
        <begin position="37"/>
        <end position="61"/>
    </location>
</feature>
<reference evidence="3 4" key="1">
    <citation type="submission" date="2018-12" db="EMBL/GenBank/DDBJ databases">
        <authorList>
            <person name="Li F."/>
        </authorList>
    </citation>
    <scope>NUCLEOTIDE SEQUENCE [LARGE SCALE GENOMIC DNA]</scope>
    <source>
        <strain evidence="3 4">EGI 6500705</strain>
    </source>
</reference>
<feature type="compositionally biased region" description="Pro residues" evidence="1">
    <location>
        <begin position="1"/>
        <end position="21"/>
    </location>
</feature>
<keyword evidence="4" id="KW-1185">Reference proteome</keyword>
<gene>
    <name evidence="3" type="ORF">ELQ94_14680</name>
</gene>
<dbReference type="AlphaFoldDB" id="A0A433JQ65"/>
<organism evidence="3 4">
    <name type="scientific">Labedella endophytica</name>
    <dbReference type="NCBI Taxonomy" id="1523160"/>
    <lineage>
        <taxon>Bacteria</taxon>
        <taxon>Bacillati</taxon>
        <taxon>Actinomycetota</taxon>
        <taxon>Actinomycetes</taxon>
        <taxon>Micrococcales</taxon>
        <taxon>Microbacteriaceae</taxon>
        <taxon>Labedella</taxon>
    </lineage>
</organism>
<accession>A0A433JQ65</accession>
<name>A0A433JQ65_9MICO</name>
<dbReference type="Pfam" id="PF19779">
    <property type="entry name" value="DUF6264"/>
    <property type="match status" value="1"/>
</dbReference>
<feature type="region of interest" description="Disordered" evidence="1">
    <location>
        <begin position="1"/>
        <end position="31"/>
    </location>
</feature>
<sequence length="137" mass="13979">MTQPNTGPPAPWPTPAGPPAPREPHPPRASGGRTADVIVSVLLMVGGVIVFGSLAFLPLFIAAFADSCTAESCDADLMMTGAYVGLIAPPLLFLAAVIWGLIRLARRKTAWWVVAAGGVVAAIASGIAFGLLYAGIA</sequence>
<dbReference type="InterPro" id="IPR046231">
    <property type="entry name" value="DUF6264"/>
</dbReference>
<comment type="caution">
    <text evidence="3">The sequence shown here is derived from an EMBL/GenBank/DDBJ whole genome shotgun (WGS) entry which is preliminary data.</text>
</comment>
<dbReference type="Proteomes" id="UP000274909">
    <property type="component" value="Unassembled WGS sequence"/>
</dbReference>
<proteinExistence type="predicted"/>
<evidence type="ECO:0000256" key="1">
    <source>
        <dbReference type="SAM" id="MobiDB-lite"/>
    </source>
</evidence>
<keyword evidence="2" id="KW-1133">Transmembrane helix</keyword>
<feature type="transmembrane region" description="Helical" evidence="2">
    <location>
        <begin position="109"/>
        <end position="136"/>
    </location>
</feature>
<protein>
    <submittedName>
        <fullName evidence="3">Uncharacterized protein</fullName>
    </submittedName>
</protein>
<dbReference type="EMBL" id="RZGZ01000004">
    <property type="protein sequence ID" value="RUQ98251.1"/>
    <property type="molecule type" value="Genomic_DNA"/>
</dbReference>
<dbReference type="RefSeq" id="WP_127051104.1">
    <property type="nucleotide sequence ID" value="NZ_RZGZ01000004.1"/>
</dbReference>